<accession>A0A845U3A9</accession>
<name>A0A845U3A9_9PROT</name>
<proteinExistence type="predicted"/>
<sequence length="89" mass="10329">MSYSFFPDKNTAKHLHAQYIDRLHSGYLELLEEIKVNKPEIMTDELLDAFSNVQPSQYNGFHCFTYHSVLNLLGKDETKKAISLMTDVF</sequence>
<dbReference type="AlphaFoldDB" id="A0A845U3A9"/>
<evidence type="ECO:0000313" key="1">
    <source>
        <dbReference type="EMBL" id="NDU41403.1"/>
    </source>
</evidence>
<gene>
    <name evidence="1" type="ORF">GL267_01735</name>
</gene>
<comment type="caution">
    <text evidence="1">The sequence shown here is derived from an EMBL/GenBank/DDBJ whole genome shotgun (WGS) entry which is preliminary data.</text>
</comment>
<dbReference type="EMBL" id="WNJL01000011">
    <property type="protein sequence ID" value="NDU41403.1"/>
    <property type="molecule type" value="Genomic_DNA"/>
</dbReference>
<dbReference type="RefSeq" id="WP_163095930.1">
    <property type="nucleotide sequence ID" value="NZ_CP127523.1"/>
</dbReference>
<protein>
    <submittedName>
        <fullName evidence="1">Uncharacterized protein</fullName>
    </submittedName>
</protein>
<reference evidence="1" key="1">
    <citation type="submission" date="2019-11" db="EMBL/GenBank/DDBJ databases">
        <title>Acidithiobacillus ferrianus sp. nov.: a facultatively anaerobic and extremely acidophilic chemolithoautotroph.</title>
        <authorList>
            <person name="Norris P.R."/>
            <person name="Falagan C."/>
            <person name="Moya-Beltran A."/>
            <person name="Castro M."/>
            <person name="Quatrini R."/>
            <person name="Johnson D.B."/>
        </authorList>
    </citation>
    <scope>NUCLEOTIDE SEQUENCE [LARGE SCALE GENOMIC DNA]</scope>
    <source>
        <strain evidence="1">MG</strain>
    </source>
</reference>
<organism evidence="1">
    <name type="scientific">Acidithiobacillus ferrianus</name>
    <dbReference type="NCBI Taxonomy" id="2678518"/>
    <lineage>
        <taxon>Bacteria</taxon>
        <taxon>Pseudomonadati</taxon>
        <taxon>Pseudomonadota</taxon>
        <taxon>Acidithiobacillia</taxon>
        <taxon>Acidithiobacillales</taxon>
        <taxon>Acidithiobacillaceae</taxon>
        <taxon>Acidithiobacillus</taxon>
    </lineage>
</organism>